<dbReference type="SUPFAM" id="SSF53850">
    <property type="entry name" value="Periplasmic binding protein-like II"/>
    <property type="match status" value="1"/>
</dbReference>
<evidence type="ECO:0000256" key="4">
    <source>
        <dbReference type="ARBA" id="ARBA00023163"/>
    </source>
</evidence>
<proteinExistence type="inferred from homology"/>
<dbReference type="Pfam" id="PF03466">
    <property type="entry name" value="LysR_substrate"/>
    <property type="match status" value="1"/>
</dbReference>
<keyword evidence="7" id="KW-1185">Reference proteome</keyword>
<dbReference type="Gene3D" id="3.40.190.290">
    <property type="match status" value="1"/>
</dbReference>
<comment type="similarity">
    <text evidence="1">Belongs to the LysR transcriptional regulatory family.</text>
</comment>
<keyword evidence="4" id="KW-0804">Transcription</keyword>
<dbReference type="InterPro" id="IPR000847">
    <property type="entry name" value="LysR_HTH_N"/>
</dbReference>
<dbReference type="PROSITE" id="PS50931">
    <property type="entry name" value="HTH_LYSR"/>
    <property type="match status" value="1"/>
</dbReference>
<dbReference type="EMBL" id="BAAAVT010000008">
    <property type="protein sequence ID" value="GAA3062940.1"/>
    <property type="molecule type" value="Genomic_DNA"/>
</dbReference>
<dbReference type="Gene3D" id="1.10.10.10">
    <property type="entry name" value="Winged helix-like DNA-binding domain superfamily/Winged helix DNA-binding domain"/>
    <property type="match status" value="1"/>
</dbReference>
<sequence length="338" mass="36167">MASTAERLLDGRVRLKHLTLVAAIAEQGSLVGAAHALNVTQPHVSRGLQEIEAAIGAPLFERGARGVIPTPQGGIFIDHAHAVLNTMRHAGARLEDYALGRTSGHVRVGVNLATVHRLLPEAILLFKQGFPHVTVSLLEEYQHALTGMLNRGEIDMIIGRLPTERADEHRYLRLLDDPLVLAVRNGHPGVGVTVTVPDLMSYPWVLPGHSSVFRGELDGLFRIHGLDQPRNLIESSTFTATKPILEQTDAIAALPQSLVDEEDMLAPLAPSLDAVPAEIGVTIKAGSVSDNARTQLIASVLDAARGTVPSPQQVADSLSLAHDFVEDADGGPSSRTLR</sequence>
<evidence type="ECO:0000313" key="7">
    <source>
        <dbReference type="Proteomes" id="UP001500236"/>
    </source>
</evidence>
<name>A0ABP6LYT7_9MICC</name>
<dbReference type="PANTHER" id="PTHR30419:SF8">
    <property type="entry name" value="NITROGEN ASSIMILATION TRANSCRIPTIONAL ACTIVATOR-RELATED"/>
    <property type="match status" value="1"/>
</dbReference>
<protein>
    <submittedName>
        <fullName evidence="6">LysR substrate-binding domain-containing protein</fullName>
    </submittedName>
</protein>
<dbReference type="InterPro" id="IPR036390">
    <property type="entry name" value="WH_DNA-bd_sf"/>
</dbReference>
<dbReference type="InterPro" id="IPR050950">
    <property type="entry name" value="HTH-type_LysR_regulators"/>
</dbReference>
<accession>A0ABP6LYT7</accession>
<organism evidence="6 7">
    <name type="scientific">Nesterenkonia aethiopica</name>
    <dbReference type="NCBI Taxonomy" id="269144"/>
    <lineage>
        <taxon>Bacteria</taxon>
        <taxon>Bacillati</taxon>
        <taxon>Actinomycetota</taxon>
        <taxon>Actinomycetes</taxon>
        <taxon>Micrococcales</taxon>
        <taxon>Micrococcaceae</taxon>
        <taxon>Nesterenkonia</taxon>
    </lineage>
</organism>
<dbReference type="SUPFAM" id="SSF46785">
    <property type="entry name" value="Winged helix' DNA-binding domain"/>
    <property type="match status" value="1"/>
</dbReference>
<dbReference type="Pfam" id="PF00126">
    <property type="entry name" value="HTH_1"/>
    <property type="match status" value="1"/>
</dbReference>
<dbReference type="InterPro" id="IPR005119">
    <property type="entry name" value="LysR_subst-bd"/>
</dbReference>
<comment type="caution">
    <text evidence="6">The sequence shown here is derived from an EMBL/GenBank/DDBJ whole genome shotgun (WGS) entry which is preliminary data.</text>
</comment>
<dbReference type="InterPro" id="IPR036388">
    <property type="entry name" value="WH-like_DNA-bd_sf"/>
</dbReference>
<reference evidence="7" key="1">
    <citation type="journal article" date="2019" name="Int. J. Syst. Evol. Microbiol.">
        <title>The Global Catalogue of Microorganisms (GCM) 10K type strain sequencing project: providing services to taxonomists for standard genome sequencing and annotation.</title>
        <authorList>
            <consortium name="The Broad Institute Genomics Platform"/>
            <consortium name="The Broad Institute Genome Sequencing Center for Infectious Disease"/>
            <person name="Wu L."/>
            <person name="Ma J."/>
        </authorList>
    </citation>
    <scope>NUCLEOTIDE SEQUENCE [LARGE SCALE GENOMIC DNA]</scope>
    <source>
        <strain evidence="7">JCM 14309</strain>
    </source>
</reference>
<evidence type="ECO:0000256" key="1">
    <source>
        <dbReference type="ARBA" id="ARBA00009437"/>
    </source>
</evidence>
<evidence type="ECO:0000256" key="3">
    <source>
        <dbReference type="ARBA" id="ARBA00023125"/>
    </source>
</evidence>
<evidence type="ECO:0000256" key="2">
    <source>
        <dbReference type="ARBA" id="ARBA00023015"/>
    </source>
</evidence>
<dbReference type="PRINTS" id="PR00039">
    <property type="entry name" value="HTHLYSR"/>
</dbReference>
<gene>
    <name evidence="6" type="ORF">GCM10010529_15270</name>
</gene>
<keyword evidence="2" id="KW-0805">Transcription regulation</keyword>
<dbReference type="Proteomes" id="UP001500236">
    <property type="component" value="Unassembled WGS sequence"/>
</dbReference>
<dbReference type="RefSeq" id="WP_344682432.1">
    <property type="nucleotide sequence ID" value="NZ_BAAAVT010000008.1"/>
</dbReference>
<keyword evidence="3" id="KW-0238">DNA-binding</keyword>
<evidence type="ECO:0000259" key="5">
    <source>
        <dbReference type="PROSITE" id="PS50931"/>
    </source>
</evidence>
<evidence type="ECO:0000313" key="6">
    <source>
        <dbReference type="EMBL" id="GAA3062940.1"/>
    </source>
</evidence>
<dbReference type="PANTHER" id="PTHR30419">
    <property type="entry name" value="HTH-TYPE TRANSCRIPTIONAL REGULATOR YBHD"/>
    <property type="match status" value="1"/>
</dbReference>
<feature type="domain" description="HTH lysR-type" evidence="5">
    <location>
        <begin position="13"/>
        <end position="70"/>
    </location>
</feature>